<dbReference type="Proteomes" id="UP001177021">
    <property type="component" value="Unassembled WGS sequence"/>
</dbReference>
<name>A0ACB0ISA2_TRIPR</name>
<dbReference type="EMBL" id="CASHSV030000002">
    <property type="protein sequence ID" value="CAJ2635433.1"/>
    <property type="molecule type" value="Genomic_DNA"/>
</dbReference>
<proteinExistence type="predicted"/>
<protein>
    <submittedName>
        <fullName evidence="1">Uncharacterized protein</fullName>
    </submittedName>
</protein>
<sequence length="912" mass="99584">MFFSFSFSLHRGLLCRIKAFNCFLVLLCTLFCLSGYGLCVTHARPNLPEYDACVSSGKNCDLGFSDTVVGGGNLGSASTSIRNSFQNVCPDTHSFCVPLTIYGFNDEEKSLKAASLGVSGRQCDGPFCGLSQDSEVTSSVKDLLLSPNTVTHVGIIYCSNLRTDLYNLSPEVSNLQENCKLVIFTNDTTSPQVEIPCEDALHVCFEHQRLSFEEIKDKTKLVSSGSTRAEYVVRKMGLPPNVKVTETTDVDELVNGNWMSQGTTDAMSVLVDDEVLFPMVQVGSYVSRWITVKNPSHHPVTMKLILNTEEIIDDCRGLDDIFPNFSSGNLVIDEVISAAKYGFSVPGNAVTEAYVHPNDYATLGPIHFYPSKRCGWNGSALIKNNLTGVESIPLRGIGGLSSLALLERSEHVQSISFDLKLHNLLSFSLSYSLLHMKDMVSACSQPLVKEIYAKNTGDLPLEVKTMRVSGRECGLDGFKIHDCKGFALDPGESIKLQISYQTDFSAAKVHRDLELALASGIFLIPMKASVPYGVLCNCKKFMFWVRVKKWLLGFILVASLFFMVSLDYLCKNDNNSIHITLQHDAKTPLVPCSNQRKDKLSVSDKTPNMFCSVRKGPTSTMRATCVRYSYDLRKTSDQEISQHLTQDSENHKQTSLLFDTTKKGKSPTTAVQSSDAVKPSQETVKPSQEGELKVKIGKEKTRRRKKKNSGAKLTAMSEVSSSRSGNSTPSPPSSPVAPASTKSSCPLSPDVKQPSIQPHSVKTPETARHPKKSQVSASAAKANTSKTRVPVKSVNNNISSPKVWHSPSTSDASTPFKMFGAPPMPSIPSPPSLVSTSSVSLSCRAPGSKLDKQATVSAPKNAELAEEYIYDIWGGHLSGIHLLDPKDVTCMKSCPAEKNFNSFFVGDPQAIK</sequence>
<evidence type="ECO:0000313" key="1">
    <source>
        <dbReference type="EMBL" id="CAJ2635433.1"/>
    </source>
</evidence>
<reference evidence="1" key="1">
    <citation type="submission" date="2023-10" db="EMBL/GenBank/DDBJ databases">
        <authorList>
            <person name="Rodriguez Cubillos JULIANA M."/>
            <person name="De Vega J."/>
        </authorList>
    </citation>
    <scope>NUCLEOTIDE SEQUENCE</scope>
</reference>
<comment type="caution">
    <text evidence="1">The sequence shown here is derived from an EMBL/GenBank/DDBJ whole genome shotgun (WGS) entry which is preliminary data.</text>
</comment>
<evidence type="ECO:0000313" key="2">
    <source>
        <dbReference type="Proteomes" id="UP001177021"/>
    </source>
</evidence>
<organism evidence="1 2">
    <name type="scientific">Trifolium pratense</name>
    <name type="common">Red clover</name>
    <dbReference type="NCBI Taxonomy" id="57577"/>
    <lineage>
        <taxon>Eukaryota</taxon>
        <taxon>Viridiplantae</taxon>
        <taxon>Streptophyta</taxon>
        <taxon>Embryophyta</taxon>
        <taxon>Tracheophyta</taxon>
        <taxon>Spermatophyta</taxon>
        <taxon>Magnoliopsida</taxon>
        <taxon>eudicotyledons</taxon>
        <taxon>Gunneridae</taxon>
        <taxon>Pentapetalae</taxon>
        <taxon>rosids</taxon>
        <taxon>fabids</taxon>
        <taxon>Fabales</taxon>
        <taxon>Fabaceae</taxon>
        <taxon>Papilionoideae</taxon>
        <taxon>50 kb inversion clade</taxon>
        <taxon>NPAAA clade</taxon>
        <taxon>Hologalegina</taxon>
        <taxon>IRL clade</taxon>
        <taxon>Trifolieae</taxon>
        <taxon>Trifolium</taxon>
    </lineage>
</organism>
<accession>A0ACB0ISA2</accession>
<gene>
    <name evidence="1" type="ORF">MILVUS5_LOCUS6117</name>
</gene>
<keyword evidence="2" id="KW-1185">Reference proteome</keyword>